<evidence type="ECO:0000313" key="9">
    <source>
        <dbReference type="EMBL" id="GJN18601.1"/>
    </source>
</evidence>
<reference evidence="9" key="2">
    <citation type="submission" date="2021-12" db="EMBL/GenBank/DDBJ databases">
        <title>Resequencing data analysis of finger millet.</title>
        <authorList>
            <person name="Hatakeyama M."/>
            <person name="Aluri S."/>
            <person name="Balachadran M.T."/>
            <person name="Sivarajan S.R."/>
            <person name="Poveda L."/>
            <person name="Shimizu-Inatsugi R."/>
            <person name="Schlapbach R."/>
            <person name="Sreeman S.M."/>
            <person name="Shimizu K.K."/>
        </authorList>
    </citation>
    <scope>NUCLEOTIDE SEQUENCE</scope>
</reference>
<evidence type="ECO:0000256" key="7">
    <source>
        <dbReference type="SAM" id="Phobius"/>
    </source>
</evidence>
<dbReference type="GO" id="GO:0015144">
    <property type="term" value="F:carbohydrate transmembrane transporter activity"/>
    <property type="evidence" value="ECO:0007669"/>
    <property type="project" value="InterPro"/>
</dbReference>
<dbReference type="PROSITE" id="PS50850">
    <property type="entry name" value="MFS"/>
    <property type="match status" value="1"/>
</dbReference>
<feature type="transmembrane region" description="Helical" evidence="7">
    <location>
        <begin position="76"/>
        <end position="100"/>
    </location>
</feature>
<dbReference type="InterPro" id="IPR005828">
    <property type="entry name" value="MFS_sugar_transport-like"/>
</dbReference>
<dbReference type="PANTHER" id="PTHR23500:SF10">
    <property type="entry name" value="SUGAR TRANSPORT PROTEIN MST8"/>
    <property type="match status" value="1"/>
</dbReference>
<keyword evidence="5 7" id="KW-1133">Transmembrane helix</keyword>
<organism evidence="9 10">
    <name type="scientific">Eleusine coracana subsp. coracana</name>
    <dbReference type="NCBI Taxonomy" id="191504"/>
    <lineage>
        <taxon>Eukaryota</taxon>
        <taxon>Viridiplantae</taxon>
        <taxon>Streptophyta</taxon>
        <taxon>Embryophyta</taxon>
        <taxon>Tracheophyta</taxon>
        <taxon>Spermatophyta</taxon>
        <taxon>Magnoliopsida</taxon>
        <taxon>Liliopsida</taxon>
        <taxon>Poales</taxon>
        <taxon>Poaceae</taxon>
        <taxon>PACMAD clade</taxon>
        <taxon>Chloridoideae</taxon>
        <taxon>Cynodonteae</taxon>
        <taxon>Eleusininae</taxon>
        <taxon>Eleusine</taxon>
    </lineage>
</organism>
<evidence type="ECO:0000256" key="4">
    <source>
        <dbReference type="ARBA" id="ARBA00022692"/>
    </source>
</evidence>
<keyword evidence="3" id="KW-0813">Transport</keyword>
<dbReference type="PANTHER" id="PTHR23500">
    <property type="entry name" value="SOLUTE CARRIER FAMILY 2, FACILITATED GLUCOSE TRANSPORTER"/>
    <property type="match status" value="1"/>
</dbReference>
<dbReference type="EMBL" id="BQKI01000073">
    <property type="protein sequence ID" value="GJN18601.1"/>
    <property type="molecule type" value="Genomic_DNA"/>
</dbReference>
<reference evidence="9" key="1">
    <citation type="journal article" date="2018" name="DNA Res.">
        <title>Multiple hybrid de novo genome assembly of finger millet, an orphan allotetraploid crop.</title>
        <authorList>
            <person name="Hatakeyama M."/>
            <person name="Aluri S."/>
            <person name="Balachadran M.T."/>
            <person name="Sivarajan S.R."/>
            <person name="Patrignani A."/>
            <person name="Gruter S."/>
            <person name="Poveda L."/>
            <person name="Shimizu-Inatsugi R."/>
            <person name="Baeten J."/>
            <person name="Francoijs K.J."/>
            <person name="Nataraja K.N."/>
            <person name="Reddy Y.A.N."/>
            <person name="Phadnis S."/>
            <person name="Ravikumar R.L."/>
            <person name="Schlapbach R."/>
            <person name="Sreeman S.M."/>
            <person name="Shimizu K.K."/>
        </authorList>
    </citation>
    <scope>NUCLEOTIDE SEQUENCE</scope>
</reference>
<evidence type="ECO:0000256" key="2">
    <source>
        <dbReference type="ARBA" id="ARBA00010992"/>
    </source>
</evidence>
<dbReference type="Proteomes" id="UP001054889">
    <property type="component" value="Unassembled WGS sequence"/>
</dbReference>
<evidence type="ECO:0000256" key="1">
    <source>
        <dbReference type="ARBA" id="ARBA00004141"/>
    </source>
</evidence>
<dbReference type="Pfam" id="PF00083">
    <property type="entry name" value="Sugar_tr"/>
    <property type="match status" value="1"/>
</dbReference>
<keyword evidence="6 7" id="KW-0472">Membrane</keyword>
<accession>A0AAV5E8T8</accession>
<proteinExistence type="inferred from homology"/>
<dbReference type="InterPro" id="IPR045262">
    <property type="entry name" value="STP/PLT_plant"/>
</dbReference>
<dbReference type="SUPFAM" id="SSF103473">
    <property type="entry name" value="MFS general substrate transporter"/>
    <property type="match status" value="1"/>
</dbReference>
<dbReference type="AlphaFoldDB" id="A0AAV5E8T8"/>
<gene>
    <name evidence="9" type="primary">gb05775</name>
    <name evidence="9" type="ORF">PR202_gb05775</name>
</gene>
<dbReference type="GO" id="GO:0016020">
    <property type="term" value="C:membrane"/>
    <property type="evidence" value="ECO:0007669"/>
    <property type="project" value="UniProtKB-SubCell"/>
</dbReference>
<comment type="caution">
    <text evidence="9">The sequence shown here is derived from an EMBL/GenBank/DDBJ whole genome shotgun (WGS) entry which is preliminary data.</text>
</comment>
<evidence type="ECO:0000256" key="6">
    <source>
        <dbReference type="ARBA" id="ARBA00023136"/>
    </source>
</evidence>
<evidence type="ECO:0000256" key="5">
    <source>
        <dbReference type="ARBA" id="ARBA00022989"/>
    </source>
</evidence>
<protein>
    <recommendedName>
        <fullName evidence="8">Major facilitator superfamily (MFS) profile domain-containing protein</fullName>
    </recommendedName>
</protein>
<evidence type="ECO:0000256" key="3">
    <source>
        <dbReference type="ARBA" id="ARBA00022448"/>
    </source>
</evidence>
<keyword evidence="10" id="KW-1185">Reference proteome</keyword>
<dbReference type="Gene3D" id="1.20.1250.20">
    <property type="entry name" value="MFS general substrate transporter like domains"/>
    <property type="match status" value="1"/>
</dbReference>
<feature type="transmembrane region" description="Helical" evidence="7">
    <location>
        <begin position="42"/>
        <end position="64"/>
    </location>
</feature>
<dbReference type="InterPro" id="IPR036259">
    <property type="entry name" value="MFS_trans_sf"/>
</dbReference>
<comment type="subcellular location">
    <subcellularLocation>
        <location evidence="1">Membrane</location>
        <topology evidence="1">Multi-pass membrane protein</topology>
    </subcellularLocation>
</comment>
<dbReference type="InterPro" id="IPR020846">
    <property type="entry name" value="MFS_dom"/>
</dbReference>
<comment type="similarity">
    <text evidence="2">Belongs to the major facilitator superfamily. Sugar transporter (TC 2.A.1.1) family.</text>
</comment>
<evidence type="ECO:0000313" key="10">
    <source>
        <dbReference type="Proteomes" id="UP001054889"/>
    </source>
</evidence>
<name>A0AAV5E8T8_ELECO</name>
<sequence length="104" mass="11463">MITNVPGGVTSMDPFLKQFFRSVYTKEKEVVDMNQYCKFDSVPLTLFTSSLYLATLVASLFTGYITKKCGRKTSMLGDGVIFLIGAAWNGFAVNVAMLIIGRIC</sequence>
<keyword evidence="4 7" id="KW-0812">Transmembrane</keyword>
<feature type="domain" description="Major facilitator superfamily (MFS) profile" evidence="8">
    <location>
        <begin position="1"/>
        <end position="104"/>
    </location>
</feature>
<evidence type="ECO:0000259" key="8">
    <source>
        <dbReference type="PROSITE" id="PS50850"/>
    </source>
</evidence>